<name>A0A367ZRY4_9BACT</name>
<reference evidence="2 3" key="1">
    <citation type="submission" date="2018-05" db="EMBL/GenBank/DDBJ databases">
        <title>A metagenomic window into the 2 km-deep terrestrial subsurface aquifer revealed taxonomically and functionally diverse microbial community comprising novel uncultured bacterial lineages.</title>
        <authorList>
            <person name="Kadnikov V.V."/>
            <person name="Mardanov A.V."/>
            <person name="Beletsky A.V."/>
            <person name="Banks D."/>
            <person name="Pimenov N.V."/>
            <person name="Frank Y.A."/>
            <person name="Karnachuk O.V."/>
            <person name="Ravin N.V."/>
        </authorList>
    </citation>
    <scope>NUCLEOTIDE SEQUENCE [LARGE SCALE GENOMIC DNA]</scope>
    <source>
        <strain evidence="2">BY5</strain>
    </source>
</reference>
<feature type="domain" description="DUF1858" evidence="1">
    <location>
        <begin position="4"/>
        <end position="56"/>
    </location>
</feature>
<dbReference type="InterPro" id="IPR038062">
    <property type="entry name" value="ScdA-like_N_sf"/>
</dbReference>
<dbReference type="InterPro" id="IPR015077">
    <property type="entry name" value="DUF1858"/>
</dbReference>
<comment type="caution">
    <text evidence="2">The sequence shown here is derived from an EMBL/GenBank/DDBJ whole genome shotgun (WGS) entry which is preliminary data.</text>
</comment>
<sequence length="62" mass="6552">MTTITPDMTIAQILQQKPDAAQILRTFGMHCIGCSISTGESLAAAAEVHGIDLQQLLAALNK</sequence>
<dbReference type="Pfam" id="PF08984">
    <property type="entry name" value="DUF1858"/>
    <property type="match status" value="1"/>
</dbReference>
<accession>A0A367ZRY4</accession>
<evidence type="ECO:0000259" key="1">
    <source>
        <dbReference type="Pfam" id="PF08984"/>
    </source>
</evidence>
<protein>
    <recommendedName>
        <fullName evidence="1">DUF1858 domain-containing protein</fullName>
    </recommendedName>
</protein>
<gene>
    <name evidence="2" type="ORF">OZSIB_3646</name>
</gene>
<organism evidence="2 3">
    <name type="scientific">Candidatus Ozemobacter sibiricus</name>
    <dbReference type="NCBI Taxonomy" id="2268124"/>
    <lineage>
        <taxon>Bacteria</taxon>
        <taxon>Candidatus Ozemobacteria</taxon>
        <taxon>Candidatus Ozemobacterales</taxon>
        <taxon>Candidatus Ozemobacteraceae</taxon>
        <taxon>Candidatus Ozemobacter</taxon>
    </lineage>
</organism>
<dbReference type="SUPFAM" id="SSF140683">
    <property type="entry name" value="SP0561-like"/>
    <property type="match status" value="1"/>
</dbReference>
<dbReference type="NCBIfam" id="TIGR03980">
    <property type="entry name" value="prismane_assoc"/>
    <property type="match status" value="1"/>
</dbReference>
<dbReference type="AlphaFoldDB" id="A0A367ZRY4"/>
<dbReference type="InterPro" id="IPR023883">
    <property type="entry name" value="CHP03980_redox-disulphide"/>
</dbReference>
<dbReference type="PANTHER" id="PTHR39341:SF1">
    <property type="entry name" value="DUF1858 DOMAIN-CONTAINING PROTEIN"/>
    <property type="match status" value="1"/>
</dbReference>
<evidence type="ECO:0000313" key="2">
    <source>
        <dbReference type="EMBL" id="RCK80142.1"/>
    </source>
</evidence>
<proteinExistence type="predicted"/>
<dbReference type="EMBL" id="QOQW01000008">
    <property type="protein sequence ID" value="RCK80142.1"/>
    <property type="molecule type" value="Genomic_DNA"/>
</dbReference>
<dbReference type="Gene3D" id="1.10.3910.10">
    <property type="entry name" value="SP0561-like"/>
    <property type="match status" value="1"/>
</dbReference>
<dbReference type="PANTHER" id="PTHR39341">
    <property type="entry name" value="BSL7085 PROTEIN"/>
    <property type="match status" value="1"/>
</dbReference>
<evidence type="ECO:0000313" key="3">
    <source>
        <dbReference type="Proteomes" id="UP000252355"/>
    </source>
</evidence>
<dbReference type="Proteomes" id="UP000252355">
    <property type="component" value="Unassembled WGS sequence"/>
</dbReference>